<dbReference type="EMBL" id="JACEFO010001783">
    <property type="protein sequence ID" value="KAF8702714.1"/>
    <property type="molecule type" value="Genomic_DNA"/>
</dbReference>
<accession>A0A835BMT7</accession>
<dbReference type="InterPro" id="IPR036691">
    <property type="entry name" value="Endo/exonu/phosph_ase_sf"/>
</dbReference>
<feature type="compositionally biased region" description="Low complexity" evidence="1">
    <location>
        <begin position="563"/>
        <end position="574"/>
    </location>
</feature>
<dbReference type="Proteomes" id="UP000636709">
    <property type="component" value="Unassembled WGS sequence"/>
</dbReference>
<feature type="compositionally biased region" description="Basic and acidic residues" evidence="1">
    <location>
        <begin position="659"/>
        <end position="669"/>
    </location>
</feature>
<feature type="transmembrane region" description="Helical" evidence="2">
    <location>
        <begin position="392"/>
        <end position="412"/>
    </location>
</feature>
<feature type="region of interest" description="Disordered" evidence="1">
    <location>
        <begin position="659"/>
        <end position="684"/>
    </location>
</feature>
<reference evidence="4" key="1">
    <citation type="submission" date="2020-07" db="EMBL/GenBank/DDBJ databases">
        <title>Genome sequence and genetic diversity analysis of an under-domesticated orphan crop, white fonio (Digitaria exilis).</title>
        <authorList>
            <person name="Bennetzen J.L."/>
            <person name="Chen S."/>
            <person name="Ma X."/>
            <person name="Wang X."/>
            <person name="Yssel A.E.J."/>
            <person name="Chaluvadi S.R."/>
            <person name="Johnson M."/>
            <person name="Gangashetty P."/>
            <person name="Hamidou F."/>
            <person name="Sanogo M.D."/>
            <person name="Zwaenepoel A."/>
            <person name="Wallace J."/>
            <person name="Van De Peer Y."/>
            <person name="Van Deynze A."/>
        </authorList>
    </citation>
    <scope>NUCLEOTIDE SEQUENCE</scope>
    <source>
        <tissue evidence="4">Leaves</tissue>
    </source>
</reference>
<dbReference type="InterPro" id="IPR000477">
    <property type="entry name" value="RT_dom"/>
</dbReference>
<keyword evidence="2" id="KW-0812">Transmembrane</keyword>
<keyword evidence="2" id="KW-0472">Membrane</keyword>
<dbReference type="SUPFAM" id="SSF56672">
    <property type="entry name" value="DNA/RNA polymerases"/>
    <property type="match status" value="1"/>
</dbReference>
<feature type="region of interest" description="Disordered" evidence="1">
    <location>
        <begin position="472"/>
        <end position="646"/>
    </location>
</feature>
<dbReference type="Pfam" id="PF00078">
    <property type="entry name" value="RVT_1"/>
    <property type="match status" value="1"/>
</dbReference>
<evidence type="ECO:0000313" key="5">
    <source>
        <dbReference type="Proteomes" id="UP000636709"/>
    </source>
</evidence>
<name>A0A835BMT7_9POAL</name>
<dbReference type="CDD" id="cd01650">
    <property type="entry name" value="RT_nLTR_like"/>
    <property type="match status" value="1"/>
</dbReference>
<feature type="compositionally biased region" description="Basic and acidic residues" evidence="1">
    <location>
        <begin position="521"/>
        <end position="554"/>
    </location>
</feature>
<feature type="compositionally biased region" description="Acidic residues" evidence="1">
    <location>
        <begin position="593"/>
        <end position="611"/>
    </location>
</feature>
<evidence type="ECO:0000259" key="3">
    <source>
        <dbReference type="PROSITE" id="PS50878"/>
    </source>
</evidence>
<evidence type="ECO:0000313" key="4">
    <source>
        <dbReference type="EMBL" id="KAF8702714.1"/>
    </source>
</evidence>
<protein>
    <recommendedName>
        <fullName evidence="3">Reverse transcriptase domain-containing protein</fullName>
    </recommendedName>
</protein>
<keyword evidence="5" id="KW-1185">Reference proteome</keyword>
<dbReference type="OrthoDB" id="691633at2759"/>
<dbReference type="SUPFAM" id="SSF56219">
    <property type="entry name" value="DNase I-like"/>
    <property type="match status" value="1"/>
</dbReference>
<dbReference type="PANTHER" id="PTHR33116:SF78">
    <property type="entry name" value="OS12G0587133 PROTEIN"/>
    <property type="match status" value="1"/>
</dbReference>
<dbReference type="InterPro" id="IPR043502">
    <property type="entry name" value="DNA/RNA_pol_sf"/>
</dbReference>
<dbReference type="PROSITE" id="PS50878">
    <property type="entry name" value="RT_POL"/>
    <property type="match status" value="1"/>
</dbReference>
<feature type="compositionally biased region" description="Acidic residues" evidence="1">
    <location>
        <begin position="493"/>
        <end position="509"/>
    </location>
</feature>
<evidence type="ECO:0000256" key="2">
    <source>
        <dbReference type="SAM" id="Phobius"/>
    </source>
</evidence>
<dbReference type="Gene3D" id="3.60.10.10">
    <property type="entry name" value="Endonuclease/exonuclease/phosphatase"/>
    <property type="match status" value="1"/>
</dbReference>
<dbReference type="PANTHER" id="PTHR33116">
    <property type="entry name" value="REVERSE TRANSCRIPTASE ZINC-BINDING DOMAIN-CONTAINING PROTEIN-RELATED-RELATED"/>
    <property type="match status" value="1"/>
</dbReference>
<comment type="caution">
    <text evidence="4">The sequence shown here is derived from an EMBL/GenBank/DDBJ whole genome shotgun (WGS) entry which is preliminary data.</text>
</comment>
<sequence length="1807" mass="197953">MVVLALASGAGDCGFRGPPSYTDAPPPRHIFLNLTISLSPRHTTTTMAAAHVVAPATTTHAAAGATTATAEAALPSPASTTSSAAIVCVAVSAACVSKLVAYYGTLAVSLVFIARAAWPDRVDAFLLRPLAAHARRAALLARADLEADLRLIRDAHPAAEVFFAAAEGCARVAIAGVAGFAGAARGKVVAKWSEHKDAAVAAWSSLLGLAGKGEGEEEEAVGFELGDVVSLVEIGFCLLCTVRLVSRLIGVGGMPLSTACFAATCGLLVLLDDWIDPTEDNDNADETDDATDDDRADDVAENTIDQHGEETQVDVELKVRESWQFVRVLILIAYCADALYFHVVLGPQPVALALLALCNFGVLDVGRRVELSPDDADGEGEAAAVDKWRRGAIAVFVASSVKVFAFVVVYLVRDFYLAPPPLSLLLLGVMGDLLLDEEDYLLDLVVSGDDEDEEEDDGAAAGSSEDIAGEVQEEGADGEAKAAEHSNSNASSSEDEEEANASSSEDDEREANASSSDGEEESRAMEEHCDISEDHFVPKDVSEGHEHPMEQISRDDEDEDDNGAAGSSEEIAGGVEEGCDEAKPAEHSNGSSSEDEEEANASSSEDEEESLALEGHCDISEDHFVQKDISEDHEHPKEQQEGHCDISEDHFIHKDISEEDHEHPKKQQQEEPDYSSSGSTDDSWDLVEVDPEMRDKDICEANPKPSRLFPWKQAASTLRQCCSSRVSIESKLDHTTTTKARSFLPRNLTDFHCVDAAHSRVGLVTAWNSKVLTLTAFITRKRTLTVFLRSATSDANFAVTNVYAPADHRDSLDFLEDLEEVSGQVSGNWILAGDFNLTRSVDDNSNGSVNQQLADAFNDTVNKLGLTDIPLLDRLFTWSNHRAEPTQARLDRVFLNISMVMTYPNTTLLSLPKPTSDHTPILLTISTSIPKPNLFRFENSWLCHKDYLSTVLPAWRHDGCGDATANLVSSLKAVRYASKVWARGRRAPPTLHQNCKFARLSSALREQAAYWKQRGKCRAIKEGDANTQFFHAHASQRLRRNNISTLEVDGVLVSAHDAKVSALTTHMRSLVGVERATGINLDLDAIYTNLPKVQAAPLIAPFTAREAMDAVRTMKRASSPGPDGFGPGFYKAAWEQVSPSVMAFANAFHSRDADLERLNRSYVVMIPKTPAALRAADYRPICLQNCSLKIVAKMLTSRMQQEIPKIIDVDQTGFIRGRSLSENFIYALELVQCCNKRKLPTLVLKLDFAKAFDSVNWKSLEQVMVARGFPMIWCKWIEDMLKTSKSAVLVNGHPGPWFPCKRGLRQGDPLSPYLFLLVADVLQQLIKTNPAIRHPAAPDLPCPVLQYADDTLILLRAEPSDLRQLKDTLDSFSAATGLLINFDKSTMVPMHTPDHAVRELRDIFGCRVESFPQTYLGLPLSSEKLRLSAFTPIIAKSDRYLGGWQASLLNPMGRAILVNTMLDSQLVHVMSVMLIPPGALAGFYRRRRSFLWSGESNVHGSQCLVAWEKVCQPKEQGGLGIKDLATQNKCLMLKLLHRLHNPGDSAWAAWVRSRINLAAMTGDMFGAHCNDLEELVPLYRAVTTCEVRNGRSTNCWLDHWLPDGRLCETLPVLYSHALDEEVSVASVVTDGLETYLTPRITVVARGELGKLRSVLAEVTLTKEEDRRTSPLCGPDNVLRSGPVYNSLLQVTGSPPSAYADFVWKNKAPPRERVQCRANLLRKNVLDDATCALCNLEVEDFWASLNINVAGKTVKRLWDIVRPPTVPQKHFESYIILVVQRGAAMPWPAPGVLQRRRKVVELQVASCR</sequence>
<feature type="domain" description="Reverse transcriptase" evidence="3">
    <location>
        <begin position="1147"/>
        <end position="1420"/>
    </location>
</feature>
<feature type="compositionally biased region" description="Basic and acidic residues" evidence="1">
    <location>
        <begin position="615"/>
        <end position="646"/>
    </location>
</feature>
<feature type="transmembrane region" description="Helical" evidence="2">
    <location>
        <begin position="325"/>
        <end position="343"/>
    </location>
</feature>
<feature type="transmembrane region" description="Helical" evidence="2">
    <location>
        <begin position="100"/>
        <end position="118"/>
    </location>
</feature>
<evidence type="ECO:0000256" key="1">
    <source>
        <dbReference type="SAM" id="MobiDB-lite"/>
    </source>
</evidence>
<organism evidence="4 5">
    <name type="scientific">Digitaria exilis</name>
    <dbReference type="NCBI Taxonomy" id="1010633"/>
    <lineage>
        <taxon>Eukaryota</taxon>
        <taxon>Viridiplantae</taxon>
        <taxon>Streptophyta</taxon>
        <taxon>Embryophyta</taxon>
        <taxon>Tracheophyta</taxon>
        <taxon>Spermatophyta</taxon>
        <taxon>Magnoliopsida</taxon>
        <taxon>Liliopsida</taxon>
        <taxon>Poales</taxon>
        <taxon>Poaceae</taxon>
        <taxon>PACMAD clade</taxon>
        <taxon>Panicoideae</taxon>
        <taxon>Panicodae</taxon>
        <taxon>Paniceae</taxon>
        <taxon>Anthephorinae</taxon>
        <taxon>Digitaria</taxon>
    </lineage>
</organism>
<gene>
    <name evidence="4" type="ORF">HU200_032541</name>
</gene>
<keyword evidence="2" id="KW-1133">Transmembrane helix</keyword>
<proteinExistence type="predicted"/>